<dbReference type="AlphaFoldDB" id="A0A0C3FXA4"/>
<keyword evidence="3" id="KW-1185">Reference proteome</keyword>
<reference evidence="3" key="2">
    <citation type="submission" date="2015-01" db="EMBL/GenBank/DDBJ databases">
        <title>Evolutionary Origins and Diversification of the Mycorrhizal Mutualists.</title>
        <authorList>
            <consortium name="DOE Joint Genome Institute"/>
            <consortium name="Mycorrhizal Genomics Consortium"/>
            <person name="Kohler A."/>
            <person name="Kuo A."/>
            <person name="Nagy L.G."/>
            <person name="Floudas D."/>
            <person name="Copeland A."/>
            <person name="Barry K.W."/>
            <person name="Cichocki N."/>
            <person name="Veneault-Fourrey C."/>
            <person name="LaButti K."/>
            <person name="Lindquist E.A."/>
            <person name="Lipzen A."/>
            <person name="Lundell T."/>
            <person name="Morin E."/>
            <person name="Murat C."/>
            <person name="Riley R."/>
            <person name="Ohm R."/>
            <person name="Sun H."/>
            <person name="Tunlid A."/>
            <person name="Henrissat B."/>
            <person name="Grigoriev I.V."/>
            <person name="Hibbett D.S."/>
            <person name="Martin F."/>
        </authorList>
    </citation>
    <scope>NUCLEOTIDE SEQUENCE [LARGE SCALE GENOMIC DNA]</scope>
    <source>
        <strain evidence="3">F 1598</strain>
    </source>
</reference>
<evidence type="ECO:0000313" key="2">
    <source>
        <dbReference type="EMBL" id="KIM88895.1"/>
    </source>
</evidence>
<feature type="region of interest" description="Disordered" evidence="1">
    <location>
        <begin position="95"/>
        <end position="128"/>
    </location>
</feature>
<evidence type="ECO:0000313" key="3">
    <source>
        <dbReference type="Proteomes" id="UP000054166"/>
    </source>
</evidence>
<organism evidence="2 3">
    <name type="scientific">Piloderma croceum (strain F 1598)</name>
    <dbReference type="NCBI Taxonomy" id="765440"/>
    <lineage>
        <taxon>Eukaryota</taxon>
        <taxon>Fungi</taxon>
        <taxon>Dikarya</taxon>
        <taxon>Basidiomycota</taxon>
        <taxon>Agaricomycotina</taxon>
        <taxon>Agaricomycetes</taxon>
        <taxon>Agaricomycetidae</taxon>
        <taxon>Atheliales</taxon>
        <taxon>Atheliaceae</taxon>
        <taxon>Piloderma</taxon>
    </lineage>
</organism>
<evidence type="ECO:0000256" key="1">
    <source>
        <dbReference type="SAM" id="MobiDB-lite"/>
    </source>
</evidence>
<dbReference type="Proteomes" id="UP000054166">
    <property type="component" value="Unassembled WGS sequence"/>
</dbReference>
<dbReference type="InParanoid" id="A0A0C3FXA4"/>
<dbReference type="HOGENOM" id="CLU_1960395_0_0_1"/>
<name>A0A0C3FXA4_PILCF</name>
<accession>A0A0C3FXA4</accession>
<sequence>MAGNHTGPRTLRLSSDNSPGVLVFTLSQVVANELLSSESINLIISRDEDFPIVSINGVATSGVYEGTDTQIKLEEFMKTEEGFKTELEDTGVWDDKEDVSKIDHTSDDEEAIHDRLSSLDSDDNDGAS</sequence>
<evidence type="ECO:0008006" key="4">
    <source>
        <dbReference type="Google" id="ProtNLM"/>
    </source>
</evidence>
<dbReference type="EMBL" id="KN832976">
    <property type="protein sequence ID" value="KIM88895.1"/>
    <property type="molecule type" value="Genomic_DNA"/>
</dbReference>
<reference evidence="2 3" key="1">
    <citation type="submission" date="2014-04" db="EMBL/GenBank/DDBJ databases">
        <authorList>
            <consortium name="DOE Joint Genome Institute"/>
            <person name="Kuo A."/>
            <person name="Tarkka M."/>
            <person name="Buscot F."/>
            <person name="Kohler A."/>
            <person name="Nagy L.G."/>
            <person name="Floudas D."/>
            <person name="Copeland A."/>
            <person name="Barry K.W."/>
            <person name="Cichocki N."/>
            <person name="Veneault-Fourrey C."/>
            <person name="LaButti K."/>
            <person name="Lindquist E.A."/>
            <person name="Lipzen A."/>
            <person name="Lundell T."/>
            <person name="Morin E."/>
            <person name="Murat C."/>
            <person name="Sun H."/>
            <person name="Tunlid A."/>
            <person name="Henrissat B."/>
            <person name="Grigoriev I.V."/>
            <person name="Hibbett D.S."/>
            <person name="Martin F."/>
            <person name="Nordberg H.P."/>
            <person name="Cantor M.N."/>
            <person name="Hua S.X."/>
        </authorList>
    </citation>
    <scope>NUCLEOTIDE SEQUENCE [LARGE SCALE GENOMIC DNA]</scope>
    <source>
        <strain evidence="2 3">F 1598</strain>
    </source>
</reference>
<proteinExistence type="predicted"/>
<protein>
    <recommendedName>
        <fullName evidence="4">Nucleoplasmin-like domain-containing protein</fullName>
    </recommendedName>
</protein>
<gene>
    <name evidence="2" type="ORF">PILCRDRAFT_244381</name>
</gene>